<keyword evidence="2" id="KW-1185">Reference proteome</keyword>
<name>A0ABR0RAZ4_9EURO</name>
<sequence>QQHRRVVLKYSQNIADHTHTKDIVRKIKGFCKELDMEITEYRVDCGIRSEPKGGWTAKTMLCEEPEMARVK</sequence>
<dbReference type="EMBL" id="JAVHJV010000015">
    <property type="protein sequence ID" value="KAK5937780.1"/>
    <property type="molecule type" value="Genomic_DNA"/>
</dbReference>
<dbReference type="RefSeq" id="XP_064725870.1">
    <property type="nucleotide sequence ID" value="XM_064878302.1"/>
</dbReference>
<reference evidence="1 2" key="1">
    <citation type="journal article" date="2023" name="Res Sq">
        <title>Genomic and morphological characterization of Knufia obscura isolated from the Mars 2020 spacecraft assembly facility.</title>
        <authorList>
            <person name="Chander A.M."/>
            <person name="Teixeira M.M."/>
            <person name="Singh N.K."/>
            <person name="Williams M.P."/>
            <person name="Parker C.W."/>
            <person name="Leo P."/>
            <person name="Stajich J.E."/>
            <person name="Torok T."/>
            <person name="Tighe S."/>
            <person name="Mason C.E."/>
            <person name="Venkateswaran K."/>
        </authorList>
    </citation>
    <scope>NUCLEOTIDE SEQUENCE [LARGE SCALE GENOMIC DNA]</scope>
    <source>
        <strain evidence="1 2">CCFEE 5817</strain>
    </source>
</reference>
<gene>
    <name evidence="1" type="ORF">PMZ80_009909</name>
</gene>
<evidence type="ECO:0000313" key="1">
    <source>
        <dbReference type="EMBL" id="KAK5937780.1"/>
    </source>
</evidence>
<dbReference type="GeneID" id="90003358"/>
<feature type="non-terminal residue" evidence="1">
    <location>
        <position position="1"/>
    </location>
</feature>
<evidence type="ECO:0000313" key="2">
    <source>
        <dbReference type="Proteomes" id="UP001334248"/>
    </source>
</evidence>
<organism evidence="1 2">
    <name type="scientific">Knufia obscura</name>
    <dbReference type="NCBI Taxonomy" id="1635080"/>
    <lineage>
        <taxon>Eukaryota</taxon>
        <taxon>Fungi</taxon>
        <taxon>Dikarya</taxon>
        <taxon>Ascomycota</taxon>
        <taxon>Pezizomycotina</taxon>
        <taxon>Eurotiomycetes</taxon>
        <taxon>Chaetothyriomycetidae</taxon>
        <taxon>Chaetothyriales</taxon>
        <taxon>Trichomeriaceae</taxon>
        <taxon>Knufia</taxon>
    </lineage>
</organism>
<comment type="caution">
    <text evidence="1">The sequence shown here is derived from an EMBL/GenBank/DDBJ whole genome shotgun (WGS) entry which is preliminary data.</text>
</comment>
<proteinExistence type="predicted"/>
<accession>A0ABR0RAZ4</accession>
<protein>
    <submittedName>
        <fullName evidence="1">Uncharacterized protein</fullName>
    </submittedName>
</protein>
<dbReference type="Proteomes" id="UP001334248">
    <property type="component" value="Unassembled WGS sequence"/>
</dbReference>